<gene>
    <name evidence="3" type="ORF">EI71_01643</name>
</gene>
<dbReference type="EMBL" id="QXEV01000024">
    <property type="protein sequence ID" value="RIA65043.1"/>
    <property type="molecule type" value="Genomic_DNA"/>
</dbReference>
<sequence>MTLSDYLYKFEGNNTLKLYLDNAMNAPEMYVEVKKVSKGYEILPTQLFLAAAGGVKAASLEISSDYEIKKAYCGCVQFYKNQICVHIVALYAIGLYIINPDYYEDEFDRLEQKKLEVKHNGIMNLLSDSLKSVNTYFGSVRLVPVIEEQENDYLLSIKIGYDKDYVVKDIAQFIQMTENGEFYSYGQRLEFYHSYESLDSVSKDFYSFLRNIVNGENVKSIVIRKSQLLKILEIYAGNSLYFNAKFKQKVGN</sequence>
<dbReference type="AlphaFoldDB" id="A0A397QUB2"/>
<comment type="caution">
    <text evidence="3">The sequence shown here is derived from an EMBL/GenBank/DDBJ whole genome shotgun (WGS) entry which is preliminary data.</text>
</comment>
<evidence type="ECO:0000256" key="1">
    <source>
        <dbReference type="PROSITE-ProRule" id="PRU00325"/>
    </source>
</evidence>
<proteinExistence type="predicted"/>
<name>A0A397QUB2_9MOLU</name>
<dbReference type="GO" id="GO:0008270">
    <property type="term" value="F:zinc ion binding"/>
    <property type="evidence" value="ECO:0007669"/>
    <property type="project" value="UniProtKB-KW"/>
</dbReference>
<evidence type="ECO:0000313" key="3">
    <source>
        <dbReference type="EMBL" id="RIA65043.1"/>
    </source>
</evidence>
<accession>A0A397QUB2</accession>
<dbReference type="RefSeq" id="WP_119016736.1">
    <property type="nucleotide sequence ID" value="NZ_QXEV01000024.1"/>
</dbReference>
<keyword evidence="4" id="KW-1185">Reference proteome</keyword>
<dbReference type="InParanoid" id="A0A397QUB2"/>
<evidence type="ECO:0000259" key="2">
    <source>
        <dbReference type="PROSITE" id="PS50966"/>
    </source>
</evidence>
<keyword evidence="1" id="KW-0863">Zinc-finger</keyword>
<reference evidence="3 4" key="1">
    <citation type="submission" date="2018-08" db="EMBL/GenBank/DDBJ databases">
        <title>Genomic Encyclopedia of Archaeal and Bacterial Type Strains, Phase II (KMG-II): from individual species to whole genera.</title>
        <authorList>
            <person name="Goeker M."/>
        </authorList>
    </citation>
    <scope>NUCLEOTIDE SEQUENCE [LARGE SCALE GENOMIC DNA]</scope>
    <source>
        <strain evidence="3 4">ATCC 27112</strain>
    </source>
</reference>
<organism evidence="3 4">
    <name type="scientific">Anaeroplasma bactoclasticum</name>
    <dbReference type="NCBI Taxonomy" id="2088"/>
    <lineage>
        <taxon>Bacteria</taxon>
        <taxon>Bacillati</taxon>
        <taxon>Mycoplasmatota</taxon>
        <taxon>Mollicutes</taxon>
        <taxon>Anaeroplasmatales</taxon>
        <taxon>Anaeroplasmataceae</taxon>
        <taxon>Anaeroplasma</taxon>
    </lineage>
</organism>
<protein>
    <recommendedName>
        <fullName evidence="2">SWIM-type domain-containing protein</fullName>
    </recommendedName>
</protein>
<feature type="domain" description="SWIM-type" evidence="2">
    <location>
        <begin position="58"/>
        <end position="95"/>
    </location>
</feature>
<evidence type="ECO:0000313" key="4">
    <source>
        <dbReference type="Proteomes" id="UP000266506"/>
    </source>
</evidence>
<keyword evidence="1" id="KW-0479">Metal-binding</keyword>
<keyword evidence="1" id="KW-0862">Zinc</keyword>
<dbReference type="InterPro" id="IPR007527">
    <property type="entry name" value="Znf_SWIM"/>
</dbReference>
<dbReference type="PROSITE" id="PS50966">
    <property type="entry name" value="ZF_SWIM"/>
    <property type="match status" value="1"/>
</dbReference>
<dbReference type="Proteomes" id="UP000266506">
    <property type="component" value="Unassembled WGS sequence"/>
</dbReference>